<dbReference type="EMBL" id="JRHC01000001">
    <property type="protein sequence ID" value="KJF44353.1"/>
    <property type="molecule type" value="Genomic_DNA"/>
</dbReference>
<keyword evidence="2" id="KW-0413">Isomerase</keyword>
<evidence type="ECO:0000313" key="3">
    <source>
        <dbReference type="Proteomes" id="UP000032544"/>
    </source>
</evidence>
<dbReference type="STRING" id="1544798.LH29_02285"/>
<dbReference type="Gene3D" id="3.20.20.150">
    <property type="entry name" value="Divalent-metal-dependent TIM barrel enzymes"/>
    <property type="match status" value="1"/>
</dbReference>
<dbReference type="PROSITE" id="PS51318">
    <property type="entry name" value="TAT"/>
    <property type="match status" value="1"/>
</dbReference>
<dbReference type="GO" id="GO:0016853">
    <property type="term" value="F:isomerase activity"/>
    <property type="evidence" value="ECO:0007669"/>
    <property type="project" value="UniProtKB-KW"/>
</dbReference>
<accession>A0A0D8JEU5</accession>
<dbReference type="InterPro" id="IPR036237">
    <property type="entry name" value="Xyl_isomerase-like_sf"/>
</dbReference>
<dbReference type="Proteomes" id="UP000032544">
    <property type="component" value="Unassembled WGS sequence"/>
</dbReference>
<dbReference type="RefSeq" id="WP_045025906.1">
    <property type="nucleotide sequence ID" value="NZ_JRHC01000001.1"/>
</dbReference>
<dbReference type="PANTHER" id="PTHR12110">
    <property type="entry name" value="HYDROXYPYRUVATE ISOMERASE"/>
    <property type="match status" value="1"/>
</dbReference>
<proteinExistence type="predicted"/>
<gene>
    <name evidence="2" type="ORF">LH29_02285</name>
</gene>
<name>A0A0D8JEU5_9BACT</name>
<evidence type="ECO:0000313" key="2">
    <source>
        <dbReference type="EMBL" id="KJF44353.1"/>
    </source>
</evidence>
<dbReference type="InterPro" id="IPR050312">
    <property type="entry name" value="IolE/XylAMocC-like"/>
</dbReference>
<comment type="caution">
    <text evidence="2">The sequence shown here is derived from an EMBL/GenBank/DDBJ whole genome shotgun (WGS) entry which is preliminary data.</text>
</comment>
<dbReference type="InterPro" id="IPR006311">
    <property type="entry name" value="TAT_signal"/>
</dbReference>
<dbReference type="OrthoDB" id="1114134at2"/>
<protein>
    <submittedName>
        <fullName evidence="2">Xylose isomerase</fullName>
    </submittedName>
</protein>
<dbReference type="SUPFAM" id="SSF51658">
    <property type="entry name" value="Xylose isomerase-like"/>
    <property type="match status" value="1"/>
</dbReference>
<sequence length="289" mass="32370">MNQSRRKFIQNSFIAGAGLSLVDPMAAQAMLRKSKMKLGLVTYQWGKDWDLPTLIANCEKTGFMGVELRTEHAHGVETVLSQKERLEVKKRFADSPVTCVGYGANFDYHHVDQGLVKKNIQDTIEYLKLCADIGATGVKVKPNGIPTEVPREKTISQIAAALNECGKAAKDLGQVIRVEVHGNVSQEIPNMKAIFDQVTEKSVKMCWNCNEQDLLPPGLEANFNSVKKFFGDTVHIRELNVGDYPYQQLMDLFVGMKYDGWILLEARTSPADRISAMKEQLDIFNKMIS</sequence>
<keyword evidence="3" id="KW-1185">Reference proteome</keyword>
<dbReference type="InterPro" id="IPR013022">
    <property type="entry name" value="Xyl_isomerase-like_TIM-brl"/>
</dbReference>
<evidence type="ECO:0000259" key="1">
    <source>
        <dbReference type="Pfam" id="PF01261"/>
    </source>
</evidence>
<reference evidence="2 3" key="1">
    <citation type="submission" date="2014-09" db="EMBL/GenBank/DDBJ databases">
        <title>Draft Genome Sequence of Draconibacterium sp. JN14CK-3.</title>
        <authorList>
            <person name="Dong C."/>
            <person name="Lai Q."/>
            <person name="Shao Z."/>
        </authorList>
    </citation>
    <scope>NUCLEOTIDE SEQUENCE [LARGE SCALE GENOMIC DNA]</scope>
    <source>
        <strain evidence="2 3">JN14CK-3</strain>
    </source>
</reference>
<dbReference type="Pfam" id="PF01261">
    <property type="entry name" value="AP_endonuc_2"/>
    <property type="match status" value="1"/>
</dbReference>
<dbReference type="AlphaFoldDB" id="A0A0D8JEU5"/>
<organism evidence="2 3">
    <name type="scientific">Draconibacterium sediminis</name>
    <dbReference type="NCBI Taxonomy" id="1544798"/>
    <lineage>
        <taxon>Bacteria</taxon>
        <taxon>Pseudomonadati</taxon>
        <taxon>Bacteroidota</taxon>
        <taxon>Bacteroidia</taxon>
        <taxon>Marinilabiliales</taxon>
        <taxon>Prolixibacteraceae</taxon>
        <taxon>Draconibacterium</taxon>
    </lineage>
</organism>
<feature type="domain" description="Xylose isomerase-like TIM barrel" evidence="1">
    <location>
        <begin position="56"/>
        <end position="207"/>
    </location>
</feature>